<dbReference type="Pfam" id="PF03837">
    <property type="entry name" value="RecT"/>
    <property type="match status" value="1"/>
</dbReference>
<evidence type="ECO:0000313" key="2">
    <source>
        <dbReference type="EMBL" id="DAG05740.1"/>
    </source>
</evidence>
<reference evidence="2" key="1">
    <citation type="journal article" date="2021" name="Proc. Natl. Acad. Sci. U.S.A.">
        <title>A Catalog of Tens of Thousands of Viruses from Human Metagenomes Reveals Hidden Associations with Chronic Diseases.</title>
        <authorList>
            <person name="Tisza M.J."/>
            <person name="Buck C.B."/>
        </authorList>
    </citation>
    <scope>NUCLEOTIDE SEQUENCE</scope>
    <source>
        <strain evidence="2">Ctjbm8</strain>
    </source>
</reference>
<name>A0A8S5VG96_9CAUD</name>
<dbReference type="InterPro" id="IPR010183">
    <property type="entry name" value="Phage_lambda_Bet"/>
</dbReference>
<dbReference type="EMBL" id="BK016264">
    <property type="protein sequence ID" value="DAG05740.1"/>
    <property type="molecule type" value="Genomic_DNA"/>
</dbReference>
<accession>A0A8S5VG96</accession>
<feature type="region of interest" description="Disordered" evidence="1">
    <location>
        <begin position="259"/>
        <end position="285"/>
    </location>
</feature>
<dbReference type="GO" id="GO:0003677">
    <property type="term" value="F:DNA binding"/>
    <property type="evidence" value="ECO:0007669"/>
    <property type="project" value="InterPro"/>
</dbReference>
<dbReference type="GO" id="GO:0006310">
    <property type="term" value="P:DNA recombination"/>
    <property type="evidence" value="ECO:0007669"/>
    <property type="project" value="InterPro"/>
</dbReference>
<feature type="compositionally biased region" description="Pro residues" evidence="1">
    <location>
        <begin position="268"/>
        <end position="280"/>
    </location>
</feature>
<evidence type="ECO:0000256" key="1">
    <source>
        <dbReference type="SAM" id="MobiDB-lite"/>
    </source>
</evidence>
<dbReference type="InterPro" id="IPR018330">
    <property type="entry name" value="RecT_fam"/>
</dbReference>
<sequence>MSSEIIEFKDDAGMPVKFTSQDIRERLCPNATDSELALCVELCNRQHLNPFTQDVYLVKYNNAPASIITNYQVFNRRANKQPNYGGIDSGVVVLRDGKVVKKKGSAVYKIIGEQLIGGWAEVKFTDGKIPAYVELALTDYSTGKSNWAKMPGVMIDKCAKAAAWRLAYPGEFRGMYVSEEMDQAQPQPREVAAEVESVEPMVDLQPVRELFKPFMAATALDSAGAIAAICAAVGCTSGSMHDMTLMQARRAASWMEEEIAARKAQPEPATPEPEPVPVYEPAPAEYATAEYATDDDLLGGF</sequence>
<organism evidence="2">
    <name type="scientific">Siphoviridae sp. ctjbm8</name>
    <dbReference type="NCBI Taxonomy" id="2825634"/>
    <lineage>
        <taxon>Viruses</taxon>
        <taxon>Duplodnaviria</taxon>
        <taxon>Heunggongvirae</taxon>
        <taxon>Uroviricota</taxon>
        <taxon>Caudoviricetes</taxon>
    </lineage>
</organism>
<proteinExistence type="predicted"/>
<protein>
    <submittedName>
        <fullName evidence="2">RecT protein</fullName>
    </submittedName>
</protein>
<dbReference type="NCBIfam" id="TIGR01913">
    <property type="entry name" value="bet_lambda"/>
    <property type="match status" value="1"/>
</dbReference>